<keyword evidence="11" id="KW-0186">Copper</keyword>
<sequence length="298" mass="33684">MKTFNIIILTLSVLAIILISHWLGQQAYQWLPSSAAIEAEPIGDLFSFLVTLGSIIFFGVTGVLSYSLLFYRAAKNDVSDGPALKGNNQLEVIWTVIPLLLVTWIAVYSYHIYQRMNVLGPLPMVDHFMETPAYAQTDSAVPQPVEKIDVLAKQWAWSFHYRDRQVTSSELHLPVNHPVQLSLTSADVLHGFYVPNFRIKQDIVPNRTIEFKFTPNRIGQYQLQDSQFSGTYFATMNAPVYVESTASYEQWLRKAAQKPLVPAQNAAKTEHEQNQSSVIHSHWQTVKPNIPSPVNAIK</sequence>
<evidence type="ECO:0000256" key="4">
    <source>
        <dbReference type="ARBA" id="ARBA00022660"/>
    </source>
</evidence>
<dbReference type="InterPro" id="IPR045187">
    <property type="entry name" value="CcO_II"/>
</dbReference>
<keyword evidence="7 10" id="KW-0249">Electron transport</keyword>
<feature type="domain" description="Cytochrome oxidase subunit II copper A binding" evidence="14">
    <location>
        <begin position="143"/>
        <end position="254"/>
    </location>
</feature>
<dbReference type="PROSITE" id="PS50857">
    <property type="entry name" value="COX2_CUA"/>
    <property type="match status" value="1"/>
</dbReference>
<dbReference type="PROSITE" id="PS50999">
    <property type="entry name" value="COX2_TM"/>
    <property type="match status" value="1"/>
</dbReference>
<evidence type="ECO:0000259" key="15">
    <source>
        <dbReference type="PROSITE" id="PS50999"/>
    </source>
</evidence>
<evidence type="ECO:0000256" key="8">
    <source>
        <dbReference type="ARBA" id="ARBA00022989"/>
    </source>
</evidence>
<dbReference type="PANTHER" id="PTHR22888:SF9">
    <property type="entry name" value="CYTOCHROME C OXIDASE SUBUNIT 2"/>
    <property type="match status" value="1"/>
</dbReference>
<reference evidence="16" key="1">
    <citation type="submission" date="2021-04" db="EMBL/GenBank/DDBJ databases">
        <title>Genome sequence of Woronichinia naegeliana from Washington state freshwater lake bloom.</title>
        <authorList>
            <person name="Dreher T.W."/>
        </authorList>
    </citation>
    <scope>NUCLEOTIDE SEQUENCE</scope>
    <source>
        <strain evidence="16">WA131</strain>
    </source>
</reference>
<keyword evidence="9 13" id="KW-0472">Membrane</keyword>
<evidence type="ECO:0000256" key="6">
    <source>
        <dbReference type="ARBA" id="ARBA00022967"/>
    </source>
</evidence>
<evidence type="ECO:0000256" key="1">
    <source>
        <dbReference type="ARBA" id="ARBA00004141"/>
    </source>
</evidence>
<comment type="cofactor">
    <cofactor evidence="11">
        <name>Cu cation</name>
        <dbReference type="ChEBI" id="CHEBI:23378"/>
    </cofactor>
    <text evidence="11">Binds a copper A center.</text>
</comment>
<dbReference type="GO" id="GO:0004129">
    <property type="term" value="F:cytochrome-c oxidase activity"/>
    <property type="evidence" value="ECO:0007669"/>
    <property type="project" value="UniProtKB-EC"/>
</dbReference>
<keyword evidence="5 10" id="KW-0812">Transmembrane</keyword>
<gene>
    <name evidence="16" type="ORF">KA717_13305</name>
</gene>
<comment type="function">
    <text evidence="11">Subunits I and II form the functional core of the enzyme complex. Electrons originating in cytochrome c are transferred via heme a and Cu(A) to the binuclear center formed by heme a3 and Cu(B).</text>
</comment>
<dbReference type="SUPFAM" id="SSF81464">
    <property type="entry name" value="Cytochrome c oxidase subunit II-like, transmembrane region"/>
    <property type="match status" value="1"/>
</dbReference>
<dbReference type="Proteomes" id="UP001065613">
    <property type="component" value="Chromosome"/>
</dbReference>
<name>A0A977PXV5_9CYAN</name>
<evidence type="ECO:0000259" key="14">
    <source>
        <dbReference type="PROSITE" id="PS50857"/>
    </source>
</evidence>
<feature type="transmembrane region" description="Helical" evidence="13">
    <location>
        <begin position="92"/>
        <end position="113"/>
    </location>
</feature>
<dbReference type="GO" id="GO:0005886">
    <property type="term" value="C:plasma membrane"/>
    <property type="evidence" value="ECO:0007669"/>
    <property type="project" value="UniProtKB-SubCell"/>
</dbReference>
<evidence type="ECO:0000256" key="10">
    <source>
        <dbReference type="RuleBase" id="RU000456"/>
    </source>
</evidence>
<dbReference type="KEGG" id="wna:KA717_13305"/>
<dbReference type="InterPro" id="IPR002429">
    <property type="entry name" value="CcO_II-like_C"/>
</dbReference>
<dbReference type="InterPro" id="IPR036257">
    <property type="entry name" value="Cyt_c_oxidase_su2_TM_sf"/>
</dbReference>
<evidence type="ECO:0000313" key="16">
    <source>
        <dbReference type="EMBL" id="UXE63506.1"/>
    </source>
</evidence>
<dbReference type="Pfam" id="PF02790">
    <property type="entry name" value="COX2_TM"/>
    <property type="match status" value="1"/>
</dbReference>
<accession>A0A977PXV5</accession>
<comment type="catalytic activity">
    <reaction evidence="11">
        <text>4 Fe(II)-[cytochrome c] + O2 + 8 H(+)(in) = 4 Fe(III)-[cytochrome c] + 2 H2O + 4 H(+)(out)</text>
        <dbReference type="Rhea" id="RHEA:11436"/>
        <dbReference type="Rhea" id="RHEA-COMP:10350"/>
        <dbReference type="Rhea" id="RHEA-COMP:14399"/>
        <dbReference type="ChEBI" id="CHEBI:15377"/>
        <dbReference type="ChEBI" id="CHEBI:15378"/>
        <dbReference type="ChEBI" id="CHEBI:15379"/>
        <dbReference type="ChEBI" id="CHEBI:29033"/>
        <dbReference type="ChEBI" id="CHEBI:29034"/>
        <dbReference type="EC" id="7.1.1.9"/>
    </reaction>
</comment>
<dbReference type="PANTHER" id="PTHR22888">
    <property type="entry name" value="CYTOCHROME C OXIDASE, SUBUNIT II"/>
    <property type="match status" value="1"/>
</dbReference>
<dbReference type="CDD" id="cd13919">
    <property type="entry name" value="CuRO_HCO_II_like_5"/>
    <property type="match status" value="1"/>
</dbReference>
<comment type="similarity">
    <text evidence="2 10">Belongs to the cytochrome c oxidase subunit 2 family.</text>
</comment>
<evidence type="ECO:0000256" key="7">
    <source>
        <dbReference type="ARBA" id="ARBA00022982"/>
    </source>
</evidence>
<dbReference type="GO" id="GO:0042773">
    <property type="term" value="P:ATP synthesis coupled electron transport"/>
    <property type="evidence" value="ECO:0007669"/>
    <property type="project" value="TreeGrafter"/>
</dbReference>
<dbReference type="InterPro" id="IPR011759">
    <property type="entry name" value="Cyt_c_oxidase_su2_TM_dom"/>
</dbReference>
<protein>
    <recommendedName>
        <fullName evidence="11">Cytochrome c oxidase subunit 2</fullName>
        <ecNumber evidence="11">7.1.1.9</ecNumber>
    </recommendedName>
</protein>
<evidence type="ECO:0000256" key="2">
    <source>
        <dbReference type="ARBA" id="ARBA00007866"/>
    </source>
</evidence>
<keyword evidence="8 13" id="KW-1133">Transmembrane helix</keyword>
<evidence type="ECO:0000256" key="5">
    <source>
        <dbReference type="ARBA" id="ARBA00022692"/>
    </source>
</evidence>
<dbReference type="InterPro" id="IPR008972">
    <property type="entry name" value="Cupredoxin"/>
</dbReference>
<dbReference type="Gene3D" id="2.60.40.420">
    <property type="entry name" value="Cupredoxins - blue copper proteins"/>
    <property type="match status" value="1"/>
</dbReference>
<keyword evidence="3 10" id="KW-0813">Transport</keyword>
<feature type="compositionally biased region" description="Polar residues" evidence="12">
    <location>
        <begin position="274"/>
        <end position="287"/>
    </location>
</feature>
<comment type="subcellular location">
    <subcellularLocation>
        <location evidence="10">Cell membrane</location>
        <topology evidence="10">Multi-pass membrane protein</topology>
    </subcellularLocation>
    <subcellularLocation>
        <location evidence="1">Membrane</location>
        <topology evidence="1">Multi-pass membrane protein</topology>
    </subcellularLocation>
</comment>
<feature type="transmembrane region" description="Helical" evidence="13">
    <location>
        <begin position="45"/>
        <end position="71"/>
    </location>
</feature>
<keyword evidence="6" id="KW-1278">Translocase</keyword>
<evidence type="ECO:0000256" key="12">
    <source>
        <dbReference type="SAM" id="MobiDB-lite"/>
    </source>
</evidence>
<evidence type="ECO:0000256" key="11">
    <source>
        <dbReference type="RuleBase" id="RU004024"/>
    </source>
</evidence>
<keyword evidence="4 10" id="KW-0679">Respiratory chain</keyword>
<dbReference type="EMBL" id="CP073041">
    <property type="protein sequence ID" value="UXE63506.1"/>
    <property type="molecule type" value="Genomic_DNA"/>
</dbReference>
<dbReference type="GO" id="GO:0005507">
    <property type="term" value="F:copper ion binding"/>
    <property type="evidence" value="ECO:0007669"/>
    <property type="project" value="InterPro"/>
</dbReference>
<evidence type="ECO:0000256" key="9">
    <source>
        <dbReference type="ARBA" id="ARBA00023136"/>
    </source>
</evidence>
<dbReference type="Pfam" id="PF00116">
    <property type="entry name" value="COX2"/>
    <property type="match status" value="1"/>
</dbReference>
<feature type="region of interest" description="Disordered" evidence="12">
    <location>
        <begin position="263"/>
        <end position="298"/>
    </location>
</feature>
<dbReference type="Gene3D" id="1.10.287.90">
    <property type="match status" value="1"/>
</dbReference>
<dbReference type="AlphaFoldDB" id="A0A977PXV5"/>
<dbReference type="SUPFAM" id="SSF49503">
    <property type="entry name" value="Cupredoxins"/>
    <property type="match status" value="1"/>
</dbReference>
<evidence type="ECO:0000256" key="13">
    <source>
        <dbReference type="SAM" id="Phobius"/>
    </source>
</evidence>
<proteinExistence type="inferred from homology"/>
<feature type="domain" description="Cytochrome oxidase subunit II transmembrane region profile" evidence="15">
    <location>
        <begin position="23"/>
        <end position="120"/>
    </location>
</feature>
<evidence type="ECO:0000256" key="3">
    <source>
        <dbReference type="ARBA" id="ARBA00022448"/>
    </source>
</evidence>
<organism evidence="16">
    <name type="scientific">Woronichinia naegeliana WA131</name>
    <dbReference type="NCBI Taxonomy" id="2824559"/>
    <lineage>
        <taxon>Bacteria</taxon>
        <taxon>Bacillati</taxon>
        <taxon>Cyanobacteriota</taxon>
        <taxon>Cyanophyceae</taxon>
        <taxon>Synechococcales</taxon>
        <taxon>Coelosphaeriaceae</taxon>
        <taxon>Woronichinia</taxon>
    </lineage>
</organism>
<keyword evidence="11" id="KW-0479">Metal-binding</keyword>
<dbReference type="EC" id="7.1.1.9" evidence="11"/>
<dbReference type="PRINTS" id="PR01166">
    <property type="entry name" value="CYCOXIDASEII"/>
</dbReference>